<dbReference type="AlphaFoldDB" id="A0A194Q5M4"/>
<dbReference type="Proteomes" id="UP000053268">
    <property type="component" value="Unassembled WGS sequence"/>
</dbReference>
<evidence type="ECO:0000313" key="4">
    <source>
        <dbReference type="Proteomes" id="UP000053268"/>
    </source>
</evidence>
<accession>A0A194Q5M4</accession>
<feature type="region of interest" description="Disordered" evidence="1">
    <location>
        <begin position="1"/>
        <end position="32"/>
    </location>
</feature>
<evidence type="ECO:0000259" key="2">
    <source>
        <dbReference type="PROSITE" id="PS51145"/>
    </source>
</evidence>
<keyword evidence="4" id="KW-1185">Reference proteome</keyword>
<feature type="compositionally biased region" description="Basic residues" evidence="1">
    <location>
        <begin position="1"/>
        <end position="11"/>
    </location>
</feature>
<proteinExistence type="predicted"/>
<dbReference type="EMBL" id="KQ459460">
    <property type="protein sequence ID" value="KPJ00654.1"/>
    <property type="molecule type" value="Genomic_DNA"/>
</dbReference>
<evidence type="ECO:0000256" key="1">
    <source>
        <dbReference type="SAM" id="MobiDB-lite"/>
    </source>
</evidence>
<sequence>MGVVKNQKKNKTKNEIKKTEEVNGKTKKDENKVKKKKKVSCLQCIKSHDDGGLEGKYRVAAPELMQDTFMSDSEDEGGEVECPIQQQQQYRYMASEAGTLQRARPLAADHTVADGHLWPSNNDKKVATIERQPVDIGFLVSFVVDARGGAMKAKRRGGVRIIVPPAACAAPTRVTCRAATRRAPAAAPPPLMEGEALASRLLELQPQGAKFLA</sequence>
<reference evidence="3 4" key="1">
    <citation type="journal article" date="2015" name="Nat. Commun.">
        <title>Outbred genome sequencing and CRISPR/Cas9 gene editing in butterflies.</title>
        <authorList>
            <person name="Li X."/>
            <person name="Fan D."/>
            <person name="Zhang W."/>
            <person name="Liu G."/>
            <person name="Zhang L."/>
            <person name="Zhao L."/>
            <person name="Fang X."/>
            <person name="Chen L."/>
            <person name="Dong Y."/>
            <person name="Chen Y."/>
            <person name="Ding Y."/>
            <person name="Zhao R."/>
            <person name="Feng M."/>
            <person name="Zhu Y."/>
            <person name="Feng Y."/>
            <person name="Jiang X."/>
            <person name="Zhu D."/>
            <person name="Xiang H."/>
            <person name="Feng X."/>
            <person name="Li S."/>
            <person name="Wang J."/>
            <person name="Zhang G."/>
            <person name="Kronforst M.R."/>
            <person name="Wang W."/>
        </authorList>
    </citation>
    <scope>NUCLEOTIDE SEQUENCE [LARGE SCALE GENOMIC DNA]</scope>
    <source>
        <strain evidence="3">Ya'a_city_454_Px</strain>
        <tissue evidence="3">Whole body</tissue>
    </source>
</reference>
<feature type="compositionally biased region" description="Basic and acidic residues" evidence="1">
    <location>
        <begin position="12"/>
        <end position="32"/>
    </location>
</feature>
<protein>
    <submittedName>
        <fullName evidence="3">Ankyrin-2</fullName>
    </submittedName>
</protein>
<dbReference type="Pfam" id="PF00791">
    <property type="entry name" value="ZU5"/>
    <property type="match status" value="1"/>
</dbReference>
<name>A0A194Q5M4_PAPXU</name>
<gene>
    <name evidence="3" type="ORF">RR46_07493</name>
</gene>
<dbReference type="Gene3D" id="2.60.220.30">
    <property type="match status" value="1"/>
</dbReference>
<evidence type="ECO:0000313" key="3">
    <source>
        <dbReference type="EMBL" id="KPJ00654.1"/>
    </source>
</evidence>
<dbReference type="InterPro" id="IPR000906">
    <property type="entry name" value="ZU5_dom"/>
</dbReference>
<feature type="domain" description="ZU5" evidence="2">
    <location>
        <begin position="138"/>
        <end position="213"/>
    </location>
</feature>
<dbReference type="STRING" id="66420.A0A194Q5M4"/>
<organism evidence="3 4">
    <name type="scientific">Papilio xuthus</name>
    <name type="common">Asian swallowtail butterfly</name>
    <dbReference type="NCBI Taxonomy" id="66420"/>
    <lineage>
        <taxon>Eukaryota</taxon>
        <taxon>Metazoa</taxon>
        <taxon>Ecdysozoa</taxon>
        <taxon>Arthropoda</taxon>
        <taxon>Hexapoda</taxon>
        <taxon>Insecta</taxon>
        <taxon>Pterygota</taxon>
        <taxon>Neoptera</taxon>
        <taxon>Endopterygota</taxon>
        <taxon>Lepidoptera</taxon>
        <taxon>Glossata</taxon>
        <taxon>Ditrysia</taxon>
        <taxon>Papilionoidea</taxon>
        <taxon>Papilionidae</taxon>
        <taxon>Papilioninae</taxon>
        <taxon>Papilio</taxon>
    </lineage>
</organism>
<dbReference type="PROSITE" id="PS51145">
    <property type="entry name" value="ZU5"/>
    <property type="match status" value="1"/>
</dbReference>
<dbReference type="SMART" id="SM00218">
    <property type="entry name" value="ZU5"/>
    <property type="match status" value="1"/>
</dbReference>